<dbReference type="AlphaFoldDB" id="A0AAD4D0Q2"/>
<evidence type="ECO:0000313" key="1">
    <source>
        <dbReference type="EMBL" id="KAG0252004.1"/>
    </source>
</evidence>
<dbReference type="Proteomes" id="UP001194580">
    <property type="component" value="Unassembled WGS sequence"/>
</dbReference>
<name>A0AAD4D0Q2_9FUNG</name>
<dbReference type="EMBL" id="JAAAIL010003171">
    <property type="protein sequence ID" value="KAG0252004.1"/>
    <property type="molecule type" value="Genomic_DNA"/>
</dbReference>
<evidence type="ECO:0000313" key="2">
    <source>
        <dbReference type="Proteomes" id="UP001194580"/>
    </source>
</evidence>
<accession>A0AAD4D0Q2</accession>
<gene>
    <name evidence="1" type="ORF">BGZ95_006734</name>
</gene>
<dbReference type="InterPro" id="IPR029052">
    <property type="entry name" value="Metallo-depent_PP-like"/>
</dbReference>
<organism evidence="1 2">
    <name type="scientific">Linnemannia exigua</name>
    <dbReference type="NCBI Taxonomy" id="604196"/>
    <lineage>
        <taxon>Eukaryota</taxon>
        <taxon>Fungi</taxon>
        <taxon>Fungi incertae sedis</taxon>
        <taxon>Mucoromycota</taxon>
        <taxon>Mortierellomycotina</taxon>
        <taxon>Mortierellomycetes</taxon>
        <taxon>Mortierellales</taxon>
        <taxon>Mortierellaceae</taxon>
        <taxon>Linnemannia</taxon>
    </lineage>
</organism>
<keyword evidence="2" id="KW-1185">Reference proteome</keyword>
<proteinExistence type="predicted"/>
<protein>
    <recommendedName>
        <fullName evidence="3">Calcineurin-like phosphoesterase domain-containing protein</fullName>
    </recommendedName>
</protein>
<dbReference type="SUPFAM" id="SSF56300">
    <property type="entry name" value="Metallo-dependent phosphatases"/>
    <property type="match status" value="1"/>
</dbReference>
<reference evidence="1" key="1">
    <citation type="journal article" date="2020" name="Fungal Divers.">
        <title>Resolving the Mortierellaceae phylogeny through synthesis of multi-gene phylogenetics and phylogenomics.</title>
        <authorList>
            <person name="Vandepol N."/>
            <person name="Liber J."/>
            <person name="Desiro A."/>
            <person name="Na H."/>
            <person name="Kennedy M."/>
            <person name="Barry K."/>
            <person name="Grigoriev I.V."/>
            <person name="Miller A.N."/>
            <person name="O'Donnell K."/>
            <person name="Stajich J.E."/>
            <person name="Bonito G."/>
        </authorList>
    </citation>
    <scope>NUCLEOTIDE SEQUENCE</scope>
    <source>
        <strain evidence="1">NRRL 28262</strain>
    </source>
</reference>
<evidence type="ECO:0008006" key="3">
    <source>
        <dbReference type="Google" id="ProtNLM"/>
    </source>
</evidence>
<feature type="non-terminal residue" evidence="1">
    <location>
        <position position="1"/>
    </location>
</feature>
<sequence length="120" mass="13860">YWEKGAWEGKGEKHWGSFVRDRYVPLFQQHNVDLVISGHQHNYMRGQDDHMVYTIIGGAGGALDSEQVEDYPAWVGGKVKIRHHYVLMKITGDRRLIWEAYDADCGSRLDAFVLHSRTEV</sequence>
<dbReference type="Gene3D" id="3.60.21.10">
    <property type="match status" value="1"/>
</dbReference>
<comment type="caution">
    <text evidence="1">The sequence shown here is derived from an EMBL/GenBank/DDBJ whole genome shotgun (WGS) entry which is preliminary data.</text>
</comment>